<evidence type="ECO:0000313" key="5">
    <source>
        <dbReference type="Proteomes" id="UP000430222"/>
    </source>
</evidence>
<dbReference type="GO" id="GO:0046872">
    <property type="term" value="F:metal ion binding"/>
    <property type="evidence" value="ECO:0007669"/>
    <property type="project" value="UniProtKB-KW"/>
</dbReference>
<dbReference type="PANTHER" id="PTHR13778:SF47">
    <property type="entry name" value="LIPOPOLYSACCHARIDE 1,3-GALACTOSYLTRANSFERASE"/>
    <property type="match status" value="1"/>
</dbReference>
<protein>
    <submittedName>
        <fullName evidence="4">Glycosyltransferase family 8 protein</fullName>
    </submittedName>
</protein>
<reference evidence="4 5" key="1">
    <citation type="submission" date="2019-08" db="EMBL/GenBank/DDBJ databases">
        <title>In-depth cultivation of the pig gut microbiome towards novel bacterial diversity and tailored functional studies.</title>
        <authorList>
            <person name="Wylensek D."/>
            <person name="Hitch T.C.A."/>
            <person name="Clavel T."/>
        </authorList>
    </citation>
    <scope>NUCLEOTIDE SEQUENCE [LARGE SCALE GENOMIC DNA]</scope>
    <source>
        <strain evidence="5">WCA-380-WT-3B3</strain>
    </source>
</reference>
<dbReference type="Proteomes" id="UP000430222">
    <property type="component" value="Unassembled WGS sequence"/>
</dbReference>
<evidence type="ECO:0000313" key="4">
    <source>
        <dbReference type="EMBL" id="MSV24706.1"/>
    </source>
</evidence>
<accession>A0A6I2UZK0</accession>
<dbReference type="GO" id="GO:0016757">
    <property type="term" value="F:glycosyltransferase activity"/>
    <property type="evidence" value="ECO:0007669"/>
    <property type="project" value="UniProtKB-KW"/>
</dbReference>
<gene>
    <name evidence="4" type="ORF">FYJ78_05810</name>
</gene>
<dbReference type="AlphaFoldDB" id="A0A6I2UZK0"/>
<keyword evidence="1" id="KW-0328">Glycosyltransferase</keyword>
<dbReference type="EMBL" id="VUNL01000005">
    <property type="protein sequence ID" value="MSV24706.1"/>
    <property type="molecule type" value="Genomic_DNA"/>
</dbReference>
<proteinExistence type="predicted"/>
<dbReference type="Pfam" id="PF01501">
    <property type="entry name" value="Glyco_transf_8"/>
    <property type="match status" value="1"/>
</dbReference>
<keyword evidence="2 4" id="KW-0808">Transferase</keyword>
<evidence type="ECO:0000256" key="2">
    <source>
        <dbReference type="ARBA" id="ARBA00022679"/>
    </source>
</evidence>
<dbReference type="InterPro" id="IPR002495">
    <property type="entry name" value="Glyco_trans_8"/>
</dbReference>
<sequence>MNFRELVLKKEGFCLERAQEGDFHIGVGVGPDLIATLGIMLTSIARNNTKRGVHMYFLATAIEKKDLDRLQKMVEEHKNICLEILYIDAEAVKRIIGEGMPVATFYRLLLPRVLDPSVKKAVFFDVDALCLGSLDEFEKYSFDGKAFMAVHDTLSGNTIKQHRKDIGIPADSKYFNAGCLYIDIDRWNELELTEKAFQTAYEWQQQGKFLWFFDQDALNIVAHDQWKELPYKFNLMIPVLREELHGKLPEDTVIIHFAACYKPWSLWTPEGDDFSKYCVELDIYNDYRSKSLWADFKGKPMNTMGKRLFSKWMLMQGNVWLAIKWQWKYLKDKLSSKCNC</sequence>
<keyword evidence="5" id="KW-1185">Reference proteome</keyword>
<name>A0A6I2UZK0_9FIRM</name>
<dbReference type="CDD" id="cd04194">
    <property type="entry name" value="GT8_A4GalT_like"/>
    <property type="match status" value="1"/>
</dbReference>
<keyword evidence="3" id="KW-0479">Metal-binding</keyword>
<comment type="caution">
    <text evidence="4">The sequence shown here is derived from an EMBL/GenBank/DDBJ whole genome shotgun (WGS) entry which is preliminary data.</text>
</comment>
<evidence type="ECO:0000256" key="1">
    <source>
        <dbReference type="ARBA" id="ARBA00022676"/>
    </source>
</evidence>
<dbReference type="InterPro" id="IPR050748">
    <property type="entry name" value="Glycosyltrans_8_dom-fam"/>
</dbReference>
<dbReference type="PANTHER" id="PTHR13778">
    <property type="entry name" value="GLYCOSYLTRANSFERASE 8 DOMAIN-CONTAINING PROTEIN"/>
    <property type="match status" value="1"/>
</dbReference>
<dbReference type="SUPFAM" id="SSF53448">
    <property type="entry name" value="Nucleotide-diphospho-sugar transferases"/>
    <property type="match status" value="1"/>
</dbReference>
<organism evidence="4 5">
    <name type="scientific">Selenomonas montiformis</name>
    <dbReference type="NCBI Taxonomy" id="2652285"/>
    <lineage>
        <taxon>Bacteria</taxon>
        <taxon>Bacillati</taxon>
        <taxon>Bacillota</taxon>
        <taxon>Negativicutes</taxon>
        <taxon>Selenomonadales</taxon>
        <taxon>Selenomonadaceae</taxon>
        <taxon>Selenomonas</taxon>
    </lineage>
</organism>
<evidence type="ECO:0000256" key="3">
    <source>
        <dbReference type="ARBA" id="ARBA00022723"/>
    </source>
</evidence>
<dbReference type="Gene3D" id="3.90.550.10">
    <property type="entry name" value="Spore Coat Polysaccharide Biosynthesis Protein SpsA, Chain A"/>
    <property type="match status" value="1"/>
</dbReference>
<dbReference type="RefSeq" id="WP_154620467.1">
    <property type="nucleotide sequence ID" value="NZ_JBQHVT010000002.1"/>
</dbReference>
<dbReference type="InterPro" id="IPR029044">
    <property type="entry name" value="Nucleotide-diphossugar_trans"/>
</dbReference>